<organism evidence="1">
    <name type="scientific">Streptomyces sp. R28</name>
    <dbReference type="NCBI Taxonomy" id="3238628"/>
    <lineage>
        <taxon>Bacteria</taxon>
        <taxon>Bacillati</taxon>
        <taxon>Actinomycetota</taxon>
        <taxon>Actinomycetes</taxon>
        <taxon>Kitasatosporales</taxon>
        <taxon>Streptomycetaceae</taxon>
        <taxon>Streptomyces</taxon>
    </lineage>
</organism>
<reference evidence="1" key="1">
    <citation type="submission" date="2024-07" db="EMBL/GenBank/DDBJ databases">
        <authorList>
            <person name="Yu S.T."/>
        </authorList>
    </citation>
    <scope>NUCLEOTIDE SEQUENCE</scope>
    <source>
        <strain evidence="1">R28</strain>
    </source>
</reference>
<dbReference type="RefSeq" id="WP_369167771.1">
    <property type="nucleotide sequence ID" value="NZ_CP163439.1"/>
</dbReference>
<accession>A0AB39PRX3</accession>
<proteinExistence type="predicted"/>
<dbReference type="AlphaFoldDB" id="A0AB39PRX3"/>
<name>A0AB39PRX3_9ACTN</name>
<sequence>MAGVPSYRQLAEKALDQAAAELNGLPNGRVPTDIVMANAAKVQATATIAVAQALLEIGDVLREKLKQGDA</sequence>
<dbReference type="EMBL" id="CP163439">
    <property type="protein sequence ID" value="XDQ33234.1"/>
    <property type="molecule type" value="Genomic_DNA"/>
</dbReference>
<gene>
    <name evidence="1" type="ORF">AB5J49_07875</name>
</gene>
<evidence type="ECO:0000313" key="1">
    <source>
        <dbReference type="EMBL" id="XDQ33234.1"/>
    </source>
</evidence>
<protein>
    <submittedName>
        <fullName evidence="1">Uncharacterized protein</fullName>
    </submittedName>
</protein>